<sequence>MFELEVLRDGVAEYKDESTLAVDERSLKLGEFLYLWQGERRIDYRIADGLLFVGGKLAGINLTETQPSISDSGMPASVVINAFQINKGLSRGFTTVKIRGSIAKYDNKALKYLQDLKNPKLVWWDDCHQVNPALRYIGKCRGLKVLGLRYSGLTDKGLANLSRCRDMRVLDIEGSRAFTGEGLKHLKGLTLLKRLNLSGTGINELNLRFIDPLFRLQEIFLGKTSISEEGAIILGGYRNLRYIDLRDTKISQKALQRLRERLPESKILSDIRTGT</sequence>
<protein>
    <recommendedName>
        <fullName evidence="3">Leucine-rich repeat domain-containing protein</fullName>
    </recommendedName>
</protein>
<dbReference type="GO" id="GO:0019005">
    <property type="term" value="C:SCF ubiquitin ligase complex"/>
    <property type="evidence" value="ECO:0007669"/>
    <property type="project" value="TreeGrafter"/>
</dbReference>
<accession>A0A9D5KAR6</accession>
<evidence type="ECO:0008006" key="3">
    <source>
        <dbReference type="Google" id="ProtNLM"/>
    </source>
</evidence>
<dbReference type="EMBL" id="WJKJ01000181">
    <property type="protein sequence ID" value="MBD3364690.1"/>
    <property type="molecule type" value="Genomic_DNA"/>
</dbReference>
<evidence type="ECO:0000313" key="1">
    <source>
        <dbReference type="EMBL" id="MBD3364690.1"/>
    </source>
</evidence>
<gene>
    <name evidence="1" type="ORF">GF359_05695</name>
</gene>
<dbReference type="Gene3D" id="3.80.10.10">
    <property type="entry name" value="Ribonuclease Inhibitor"/>
    <property type="match status" value="1"/>
</dbReference>
<comment type="caution">
    <text evidence="1">The sequence shown here is derived from an EMBL/GenBank/DDBJ whole genome shotgun (WGS) entry which is preliminary data.</text>
</comment>
<dbReference type="InterPro" id="IPR032675">
    <property type="entry name" value="LRR_dom_sf"/>
</dbReference>
<dbReference type="PANTHER" id="PTHR13318">
    <property type="entry name" value="PARTNER OF PAIRED, ISOFORM B-RELATED"/>
    <property type="match status" value="1"/>
</dbReference>
<proteinExistence type="predicted"/>
<reference evidence="1" key="1">
    <citation type="submission" date="2019-11" db="EMBL/GenBank/DDBJ databases">
        <title>Microbial mats filling the niche in hypersaline microbial mats.</title>
        <authorList>
            <person name="Wong H.L."/>
            <person name="Macleod F.I."/>
            <person name="White R.A. III"/>
            <person name="Burns B.P."/>
        </authorList>
    </citation>
    <scope>NUCLEOTIDE SEQUENCE</scope>
    <source>
        <strain evidence="1">Bin_327</strain>
    </source>
</reference>
<name>A0A9D5KAR6_UNCW3</name>
<dbReference type="Proteomes" id="UP000630660">
    <property type="component" value="Unassembled WGS sequence"/>
</dbReference>
<evidence type="ECO:0000313" key="2">
    <source>
        <dbReference type="Proteomes" id="UP000630660"/>
    </source>
</evidence>
<organism evidence="1 2">
    <name type="scientific">candidate division WOR-3 bacterium</name>
    <dbReference type="NCBI Taxonomy" id="2052148"/>
    <lineage>
        <taxon>Bacteria</taxon>
        <taxon>Bacteria division WOR-3</taxon>
    </lineage>
</organism>
<dbReference type="SUPFAM" id="SSF52047">
    <property type="entry name" value="RNI-like"/>
    <property type="match status" value="1"/>
</dbReference>
<dbReference type="AlphaFoldDB" id="A0A9D5KAR6"/>
<dbReference type="GO" id="GO:0031146">
    <property type="term" value="P:SCF-dependent proteasomal ubiquitin-dependent protein catabolic process"/>
    <property type="evidence" value="ECO:0007669"/>
    <property type="project" value="TreeGrafter"/>
</dbReference>